<feature type="transmembrane region" description="Helical" evidence="6">
    <location>
        <begin position="442"/>
        <end position="463"/>
    </location>
</feature>
<feature type="transmembrane region" description="Helical" evidence="6">
    <location>
        <begin position="321"/>
        <end position="346"/>
    </location>
</feature>
<sequence>MKVNSVKFNFIMNFILTASSIIFPLITFPYISRTLLAAGSGAVSSAASVLSYFAMFASLGIPTYGIRACARVRDDREELSRTVQELMIVNTVTTVLTYAVFLVLLAVVPKFAAEKELLMINSVSLILNVIGVSWLYSALEEYGYIASRTLIFKVISIIFMFLMVKSPDDYIIYGAISVFAGSGSYVLNFLRLRRYVDFKKTQQYHFKEHLKPIMIFFATSAGISVYTNLDTVMLWMMKTNVDVGYYSAGIKVKTVLSTLITSLGTVLLPRLSYYAEKGNKDEFYKIIAKACNFVVLLGAGVTVYFWMYAKESILLLAGADFYGAIAPMKYLMPTVLLIGLSNVTGIQVLTPTGRESKVLYSILAGAVTDFVLNLVLIPYIAADGAAIATTVAELVVLLVQCIYLKDTLPKIVKDISIRKVFVALILAMAGGGLIRWLDIKSLFLNLLISAVVFFGIYGGMLMLQKESFVCGTLENSIQMIRNKLNRR</sequence>
<feature type="transmembrane region" description="Helical" evidence="6">
    <location>
        <begin position="358"/>
        <end position="380"/>
    </location>
</feature>
<feature type="transmembrane region" description="Helical" evidence="6">
    <location>
        <begin position="286"/>
        <end position="309"/>
    </location>
</feature>
<evidence type="ECO:0000256" key="3">
    <source>
        <dbReference type="ARBA" id="ARBA00022692"/>
    </source>
</evidence>
<gene>
    <name evidence="7" type="ORF">HGO97_014665</name>
</gene>
<evidence type="ECO:0000256" key="1">
    <source>
        <dbReference type="ARBA" id="ARBA00004651"/>
    </source>
</evidence>
<keyword evidence="5 6" id="KW-0472">Membrane</keyword>
<evidence type="ECO:0000256" key="4">
    <source>
        <dbReference type="ARBA" id="ARBA00022989"/>
    </source>
</evidence>
<dbReference type="Proteomes" id="UP000723714">
    <property type="component" value="Unassembled WGS sequence"/>
</dbReference>
<evidence type="ECO:0000313" key="8">
    <source>
        <dbReference type="Proteomes" id="UP000723714"/>
    </source>
</evidence>
<dbReference type="PANTHER" id="PTHR30250:SF11">
    <property type="entry name" value="O-ANTIGEN TRANSPORTER-RELATED"/>
    <property type="match status" value="1"/>
</dbReference>
<dbReference type="InterPro" id="IPR002797">
    <property type="entry name" value="Polysacc_synth"/>
</dbReference>
<dbReference type="EMBL" id="JABACJ020000014">
    <property type="protein sequence ID" value="MBU3877050.1"/>
    <property type="molecule type" value="Genomic_DNA"/>
</dbReference>
<feature type="transmembrane region" description="Helical" evidence="6">
    <location>
        <begin position="145"/>
        <end position="164"/>
    </location>
</feature>
<name>A0ABS6D663_9FIRM</name>
<feature type="transmembrane region" description="Helical" evidence="6">
    <location>
        <begin position="12"/>
        <end position="31"/>
    </location>
</feature>
<proteinExistence type="predicted"/>
<feature type="transmembrane region" description="Helical" evidence="6">
    <location>
        <begin position="213"/>
        <end position="235"/>
    </location>
</feature>
<feature type="transmembrane region" description="Helical" evidence="6">
    <location>
        <begin position="118"/>
        <end position="138"/>
    </location>
</feature>
<keyword evidence="8" id="KW-1185">Reference proteome</keyword>
<evidence type="ECO:0000256" key="6">
    <source>
        <dbReference type="SAM" id="Phobius"/>
    </source>
</evidence>
<feature type="transmembrane region" description="Helical" evidence="6">
    <location>
        <begin position="416"/>
        <end position="436"/>
    </location>
</feature>
<feature type="transmembrane region" description="Helical" evidence="6">
    <location>
        <begin position="170"/>
        <end position="192"/>
    </location>
</feature>
<evidence type="ECO:0000256" key="2">
    <source>
        <dbReference type="ARBA" id="ARBA00022475"/>
    </source>
</evidence>
<dbReference type="Pfam" id="PF01943">
    <property type="entry name" value="Polysacc_synt"/>
    <property type="match status" value="1"/>
</dbReference>
<evidence type="ECO:0000256" key="5">
    <source>
        <dbReference type="ARBA" id="ARBA00023136"/>
    </source>
</evidence>
<feature type="transmembrane region" description="Helical" evidence="6">
    <location>
        <begin position="43"/>
        <end position="66"/>
    </location>
</feature>
<dbReference type="CDD" id="cd13128">
    <property type="entry name" value="MATE_Wzx_like"/>
    <property type="match status" value="1"/>
</dbReference>
<dbReference type="PANTHER" id="PTHR30250">
    <property type="entry name" value="PST FAMILY PREDICTED COLANIC ACID TRANSPORTER"/>
    <property type="match status" value="1"/>
</dbReference>
<keyword evidence="3 6" id="KW-0812">Transmembrane</keyword>
<keyword evidence="2" id="KW-1003">Cell membrane</keyword>
<feature type="transmembrane region" description="Helical" evidence="6">
    <location>
        <begin position="255"/>
        <end position="274"/>
    </location>
</feature>
<feature type="transmembrane region" description="Helical" evidence="6">
    <location>
        <begin position="87"/>
        <end position="112"/>
    </location>
</feature>
<keyword evidence="4 6" id="KW-1133">Transmembrane helix</keyword>
<reference evidence="7 8" key="1">
    <citation type="submission" date="2021-06" db="EMBL/GenBank/DDBJ databases">
        <title>Faecalicatena sp. nov. isolated from porcine feces.</title>
        <authorList>
            <person name="Oh B.S."/>
            <person name="Lee J.H."/>
        </authorList>
    </citation>
    <scope>NUCLEOTIDE SEQUENCE [LARGE SCALE GENOMIC DNA]</scope>
    <source>
        <strain evidence="7 8">AGMB00832</strain>
    </source>
</reference>
<organism evidence="7 8">
    <name type="scientific">Faecalicatena faecalis</name>
    <dbReference type="NCBI Taxonomy" id="2726362"/>
    <lineage>
        <taxon>Bacteria</taxon>
        <taxon>Bacillati</taxon>
        <taxon>Bacillota</taxon>
        <taxon>Clostridia</taxon>
        <taxon>Lachnospirales</taxon>
        <taxon>Lachnospiraceae</taxon>
        <taxon>Faecalicatena</taxon>
    </lineage>
</organism>
<evidence type="ECO:0000313" key="7">
    <source>
        <dbReference type="EMBL" id="MBU3877050.1"/>
    </source>
</evidence>
<dbReference type="InterPro" id="IPR050833">
    <property type="entry name" value="Poly_Biosynth_Transport"/>
</dbReference>
<comment type="subcellular location">
    <subcellularLocation>
        <location evidence="1">Cell membrane</location>
        <topology evidence="1">Multi-pass membrane protein</topology>
    </subcellularLocation>
</comment>
<accession>A0ABS6D663</accession>
<feature type="transmembrane region" description="Helical" evidence="6">
    <location>
        <begin position="386"/>
        <end position="404"/>
    </location>
</feature>
<comment type="caution">
    <text evidence="7">The sequence shown here is derived from an EMBL/GenBank/DDBJ whole genome shotgun (WGS) entry which is preliminary data.</text>
</comment>
<protein>
    <submittedName>
        <fullName evidence="7">Flippase</fullName>
    </submittedName>
</protein>